<keyword evidence="2" id="KW-1185">Reference proteome</keyword>
<organism evidence="1 2">
    <name type="scientific">Pseudomonas imrae</name>
    <dbReference type="NCBI Taxonomy" id="2992837"/>
    <lineage>
        <taxon>Bacteria</taxon>
        <taxon>Pseudomonadati</taxon>
        <taxon>Pseudomonadota</taxon>
        <taxon>Gammaproteobacteria</taxon>
        <taxon>Pseudomonadales</taxon>
        <taxon>Pseudomonadaceae</taxon>
        <taxon>Pseudomonas</taxon>
    </lineage>
</organism>
<dbReference type="EMBL" id="JAPEQY010000006">
    <property type="protein sequence ID" value="MFO2477665.1"/>
    <property type="molecule type" value="Genomic_DNA"/>
</dbReference>
<comment type="caution">
    <text evidence="1">The sequence shown here is derived from an EMBL/GenBank/DDBJ whole genome shotgun (WGS) entry which is preliminary data.</text>
</comment>
<reference evidence="1" key="1">
    <citation type="submission" date="2022-11" db="EMBL/GenBank/DDBJ databases">
        <title>Draft genome sequences of strains of Pseudomonas imrae sp. nov.</title>
        <authorList>
            <person name="Salva Serra F."/>
            <person name="Nimje P."/>
            <person name="Moore E.R.B."/>
            <person name="Marathe N.P."/>
        </authorList>
    </citation>
    <scope>NUCLEOTIDE SEQUENCE</scope>
    <source>
        <strain evidence="1">15FMM2</strain>
    </source>
</reference>
<sequence>MREVVIVDSVRTGLAKSFRGKFNQTRPDDMAAHCVNALLARSGIDPASVEDCIVGAGSNEGAQGYNIGRNVAVLSRLGTGTAGMTLNRFCSSGLQAIAIAANQIASGCSDIIVAGGVESISLTMKSVNTDNLINPLLKEQVPGIYFPMGQTAEIVARRYNVSREEQDLYALQSQQRTAQAQADGLFDDEIVPMAVKYKVEDKNSGEVQILDGVVDRDDCNRPDTTLASLAGLKPVFAEDGSVTAGNSSQLSDGASMTLVMSLEKALELGLKPKAFFRGFTVAGCEPDEMGIGPVFSVPRLLKARGLQVADIDLWELNEAFASQCLYARDRLEIDNAKYNVNGGSISIGHPFGMTGSRQVGHLVRELQRRNLRYGIVTMCVGGGMGATGLFEAVR</sequence>
<proteinExistence type="predicted"/>
<protein>
    <submittedName>
        <fullName evidence="1">Thiolase family protein</fullName>
    </submittedName>
</protein>
<evidence type="ECO:0000313" key="2">
    <source>
        <dbReference type="Proteomes" id="UP001637618"/>
    </source>
</evidence>
<name>A0ACC7PCC8_9PSED</name>
<accession>A0ACC7PCC8</accession>
<evidence type="ECO:0000313" key="1">
    <source>
        <dbReference type="EMBL" id="MFO2477665.1"/>
    </source>
</evidence>
<dbReference type="Proteomes" id="UP001637618">
    <property type="component" value="Unassembled WGS sequence"/>
</dbReference>
<gene>
    <name evidence="1" type="ORF">OOJ96_09640</name>
</gene>